<reference evidence="1 2" key="1">
    <citation type="submission" date="2018-02" db="EMBL/GenBank/DDBJ databases">
        <title>Comparative genomes isolates from brazilian mangrove.</title>
        <authorList>
            <person name="Araujo J.E."/>
            <person name="Taketani R.G."/>
            <person name="Silva M.C.P."/>
            <person name="Loureco M.V."/>
            <person name="Andreote F.D."/>
        </authorList>
    </citation>
    <scope>NUCLEOTIDE SEQUENCE [LARGE SCALE GENOMIC DNA]</scope>
    <source>
        <strain evidence="1 2">Hex-1 MGV</strain>
    </source>
</reference>
<evidence type="ECO:0000313" key="1">
    <source>
        <dbReference type="EMBL" id="PQO29383.1"/>
    </source>
</evidence>
<gene>
    <name evidence="1" type="ORF">C5Y83_25245</name>
</gene>
<protein>
    <submittedName>
        <fullName evidence="1">Uncharacterized protein</fullName>
    </submittedName>
</protein>
<dbReference type="RefSeq" id="WP_105332578.1">
    <property type="nucleotide sequence ID" value="NZ_PUHY01000015.1"/>
</dbReference>
<name>A0A2S8FB39_9BACT</name>
<dbReference type="OrthoDB" id="290826at2"/>
<accession>A0A2S8FB39</accession>
<dbReference type="Proteomes" id="UP000238322">
    <property type="component" value="Unassembled WGS sequence"/>
</dbReference>
<proteinExistence type="predicted"/>
<evidence type="ECO:0000313" key="2">
    <source>
        <dbReference type="Proteomes" id="UP000238322"/>
    </source>
</evidence>
<organism evidence="1 2">
    <name type="scientific">Blastopirellula marina</name>
    <dbReference type="NCBI Taxonomy" id="124"/>
    <lineage>
        <taxon>Bacteria</taxon>
        <taxon>Pseudomonadati</taxon>
        <taxon>Planctomycetota</taxon>
        <taxon>Planctomycetia</taxon>
        <taxon>Pirellulales</taxon>
        <taxon>Pirellulaceae</taxon>
        <taxon>Blastopirellula</taxon>
    </lineage>
</organism>
<sequence length="132" mass="15129">MPTTTQLGAIKSLFHALELHDFSDSEIVEPGEAFLIVQARFRALKDHTCAVLESLPHLRNKYLREFEFVDLVLGRVRTFLAMERPLAMQDMLSATSAIQFLSRKLIELHDLPDSVLEYPVEELFERDLEAVS</sequence>
<dbReference type="EMBL" id="PUHY01000015">
    <property type="protein sequence ID" value="PQO29383.1"/>
    <property type="molecule type" value="Genomic_DNA"/>
</dbReference>
<comment type="caution">
    <text evidence="1">The sequence shown here is derived from an EMBL/GenBank/DDBJ whole genome shotgun (WGS) entry which is preliminary data.</text>
</comment>
<dbReference type="AlphaFoldDB" id="A0A2S8FB39"/>